<organism evidence="1 2">
    <name type="scientific">Gossypium laxum</name>
    <dbReference type="NCBI Taxonomy" id="34288"/>
    <lineage>
        <taxon>Eukaryota</taxon>
        <taxon>Viridiplantae</taxon>
        <taxon>Streptophyta</taxon>
        <taxon>Embryophyta</taxon>
        <taxon>Tracheophyta</taxon>
        <taxon>Spermatophyta</taxon>
        <taxon>Magnoliopsida</taxon>
        <taxon>eudicotyledons</taxon>
        <taxon>Gunneridae</taxon>
        <taxon>Pentapetalae</taxon>
        <taxon>rosids</taxon>
        <taxon>malvids</taxon>
        <taxon>Malvales</taxon>
        <taxon>Malvaceae</taxon>
        <taxon>Malvoideae</taxon>
        <taxon>Gossypium</taxon>
    </lineage>
</organism>
<protein>
    <submittedName>
        <fullName evidence="1">Uncharacterized protein</fullName>
    </submittedName>
</protein>
<dbReference type="AlphaFoldDB" id="A0A7J8ZGC6"/>
<gene>
    <name evidence="1" type="ORF">Golax_010161</name>
</gene>
<sequence>MNTSKKKGIKFFGCSKFKETRDVIFYGGLKVTVKG</sequence>
<evidence type="ECO:0000313" key="2">
    <source>
        <dbReference type="Proteomes" id="UP000593574"/>
    </source>
</evidence>
<comment type="caution">
    <text evidence="1">The sequence shown here is derived from an EMBL/GenBank/DDBJ whole genome shotgun (WGS) entry which is preliminary data.</text>
</comment>
<proteinExistence type="predicted"/>
<evidence type="ECO:0000313" key="1">
    <source>
        <dbReference type="EMBL" id="MBA0710906.1"/>
    </source>
</evidence>
<dbReference type="Proteomes" id="UP000593574">
    <property type="component" value="Unassembled WGS sequence"/>
</dbReference>
<dbReference type="EMBL" id="JABEZV010000005">
    <property type="protein sequence ID" value="MBA0710906.1"/>
    <property type="molecule type" value="Genomic_DNA"/>
</dbReference>
<accession>A0A7J8ZGC6</accession>
<reference evidence="1 2" key="1">
    <citation type="journal article" date="2019" name="Genome Biol. Evol.">
        <title>Insights into the evolution of the New World diploid cottons (Gossypium, subgenus Houzingenia) based on genome sequencing.</title>
        <authorList>
            <person name="Grover C.E."/>
            <person name="Arick M.A. 2nd"/>
            <person name="Thrash A."/>
            <person name="Conover J.L."/>
            <person name="Sanders W.S."/>
            <person name="Peterson D.G."/>
            <person name="Frelichowski J.E."/>
            <person name="Scheffler J.A."/>
            <person name="Scheffler B.E."/>
            <person name="Wendel J.F."/>
        </authorList>
    </citation>
    <scope>NUCLEOTIDE SEQUENCE [LARGE SCALE GENOMIC DNA]</scope>
    <source>
        <strain evidence="1">4</strain>
        <tissue evidence="1">Leaf</tissue>
    </source>
</reference>
<name>A0A7J8ZGC6_9ROSI</name>
<keyword evidence="2" id="KW-1185">Reference proteome</keyword>